<gene>
    <name evidence="2" type="ORF">D1868_08630</name>
</gene>
<dbReference type="SUPFAM" id="SSF53067">
    <property type="entry name" value="Actin-like ATPase domain"/>
    <property type="match status" value="2"/>
</dbReference>
<keyword evidence="3" id="KW-1185">Reference proteome</keyword>
<sequence length="299" mass="32304">MIIVGVDAGGTKTKAVAYDEEGNLIGEGNSGSGNYHNVGLSKAIAHIKESIYQSTQGKEPDVVAMGVAGLDSRYDWENFSPLAMNIAKKVIIKHDGVIALFAETLGQPGVVVIAGTGSVVEGYDGKDFYRLGGRGWLLSDDGSAYWVSREALRKIMRMMDGLEDKTPLFNYVTSKIGVRDLDDLVLWAYTSSCHIDIVSSIAEAVDRAAREGDHVAISILKQGAEILAHQAVTLAKKLRVDKVYLKGGMFKSPIYLSVFKNYLSLYNISGDIGTRSPELGAVILAFKELGLNPSKLVSR</sequence>
<dbReference type="InterPro" id="IPR052519">
    <property type="entry name" value="Euk-type_GlcNAc_Kinase"/>
</dbReference>
<proteinExistence type="predicted"/>
<accession>A0A650CQD4</accession>
<evidence type="ECO:0000313" key="2">
    <source>
        <dbReference type="EMBL" id="QGR20046.1"/>
    </source>
</evidence>
<organism evidence="2 3">
    <name type="scientific">Stygiolobus azoricus</name>
    <dbReference type="NCBI Taxonomy" id="41675"/>
    <lineage>
        <taxon>Archaea</taxon>
        <taxon>Thermoproteota</taxon>
        <taxon>Thermoprotei</taxon>
        <taxon>Sulfolobales</taxon>
        <taxon>Sulfolobaceae</taxon>
        <taxon>Stygiolobus</taxon>
    </lineage>
</organism>
<dbReference type="AlphaFoldDB" id="A0A650CQD4"/>
<dbReference type="InterPro" id="IPR043129">
    <property type="entry name" value="ATPase_NBD"/>
</dbReference>
<protein>
    <submittedName>
        <fullName evidence="2">ATPase</fullName>
    </submittedName>
</protein>
<dbReference type="PANTHER" id="PTHR43190">
    <property type="entry name" value="N-ACETYL-D-GLUCOSAMINE KINASE"/>
    <property type="match status" value="1"/>
</dbReference>
<reference evidence="2 3" key="1">
    <citation type="submission" date="2019-10" db="EMBL/GenBank/DDBJ databases">
        <title>Genome Sequences from Six Type Strain Members of the Archaeal Family Sulfolobaceae: Acidianus ambivalens, Acidianus infernus, Metallosphaera prunae, Stygiolobus azoricus, Sulfolobus metallicus, and Sulfurisphaera ohwakuensis.</title>
        <authorList>
            <person name="Counts J.A."/>
            <person name="Kelly R.M."/>
        </authorList>
    </citation>
    <scope>NUCLEOTIDE SEQUENCE [LARGE SCALE GENOMIC DNA]</scope>
    <source>
        <strain evidence="2 3">FC6</strain>
    </source>
</reference>
<dbReference type="EMBL" id="CP045483">
    <property type="protein sequence ID" value="QGR20046.1"/>
    <property type="molecule type" value="Genomic_DNA"/>
</dbReference>
<dbReference type="Gene3D" id="3.30.420.40">
    <property type="match status" value="2"/>
</dbReference>
<evidence type="ECO:0000313" key="3">
    <source>
        <dbReference type="Proteomes" id="UP000423396"/>
    </source>
</evidence>
<dbReference type="Pfam" id="PF01869">
    <property type="entry name" value="BcrAD_BadFG"/>
    <property type="match status" value="1"/>
</dbReference>
<dbReference type="PANTHER" id="PTHR43190:SF3">
    <property type="entry name" value="N-ACETYL-D-GLUCOSAMINE KINASE"/>
    <property type="match status" value="1"/>
</dbReference>
<name>A0A650CQD4_9CREN</name>
<feature type="domain" description="ATPase BadF/BadG/BcrA/BcrD type" evidence="1">
    <location>
        <begin position="4"/>
        <end position="281"/>
    </location>
</feature>
<dbReference type="RefSeq" id="WP_156007451.1">
    <property type="nucleotide sequence ID" value="NZ_CP045483.1"/>
</dbReference>
<dbReference type="Proteomes" id="UP000423396">
    <property type="component" value="Chromosome"/>
</dbReference>
<dbReference type="KEGG" id="sazo:D1868_08630"/>
<dbReference type="OrthoDB" id="39947at2157"/>
<dbReference type="InterPro" id="IPR002731">
    <property type="entry name" value="ATPase_BadF"/>
</dbReference>
<dbReference type="GeneID" id="42799130"/>
<evidence type="ECO:0000259" key="1">
    <source>
        <dbReference type="Pfam" id="PF01869"/>
    </source>
</evidence>